<keyword evidence="3" id="KW-0677">Repeat</keyword>
<evidence type="ECO:0000256" key="4">
    <source>
        <dbReference type="SAM" id="SignalP"/>
    </source>
</evidence>
<dbReference type="Pfam" id="PF13855">
    <property type="entry name" value="LRR_8"/>
    <property type="match status" value="1"/>
</dbReference>
<keyword evidence="6" id="KW-1185">Reference proteome</keyword>
<dbReference type="SUPFAM" id="SSF52058">
    <property type="entry name" value="L domain-like"/>
    <property type="match status" value="1"/>
</dbReference>
<dbReference type="InterPro" id="IPR032675">
    <property type="entry name" value="LRR_dom_sf"/>
</dbReference>
<dbReference type="PANTHER" id="PTHR24369">
    <property type="entry name" value="ANTIGEN BSP, PUTATIVE-RELATED"/>
    <property type="match status" value="1"/>
</dbReference>
<evidence type="ECO:0000313" key="6">
    <source>
        <dbReference type="Proteomes" id="UP000886998"/>
    </source>
</evidence>
<comment type="caution">
    <text evidence="5">The sequence shown here is derived from an EMBL/GenBank/DDBJ whole genome shotgun (WGS) entry which is preliminary data.</text>
</comment>
<name>A0A8X6ICV6_9ARAC</name>
<dbReference type="AlphaFoldDB" id="A0A8X6ICV6"/>
<dbReference type="GO" id="GO:0005886">
    <property type="term" value="C:plasma membrane"/>
    <property type="evidence" value="ECO:0007669"/>
    <property type="project" value="TreeGrafter"/>
</dbReference>
<sequence>MATKIFLTKVCVLFSVLCLSFADEDLCPPPETVSPCKCENPDDPYIHCKKIREVDTIVNMVERTGGMKFKYLLLEHSSLLYLPTKALITDKFEGLMVNNATLGALFDKPPSSHNSIKTIILTDVILQRSLQFEKFEKLTKLENLQILHTNVKFLGKAFKKSISPALTTLYMGSTKTSGITDGAFENLKSLQYLYITRNHIKKVTRSMFPSPASLKTIDWQFVFTFFNFLII</sequence>
<reference evidence="5" key="1">
    <citation type="submission" date="2020-08" db="EMBL/GenBank/DDBJ databases">
        <title>Multicomponent nature underlies the extraordinary mechanical properties of spider dragline silk.</title>
        <authorList>
            <person name="Kono N."/>
            <person name="Nakamura H."/>
            <person name="Mori M."/>
            <person name="Yoshida Y."/>
            <person name="Ohtoshi R."/>
            <person name="Malay A.D."/>
            <person name="Moran D.A.P."/>
            <person name="Tomita M."/>
            <person name="Numata K."/>
            <person name="Arakawa K."/>
        </authorList>
    </citation>
    <scope>NUCLEOTIDE SEQUENCE</scope>
</reference>
<proteinExistence type="predicted"/>
<evidence type="ECO:0000313" key="5">
    <source>
        <dbReference type="EMBL" id="GFS39972.1"/>
    </source>
</evidence>
<dbReference type="Gene3D" id="3.80.10.10">
    <property type="entry name" value="Ribonuclease Inhibitor"/>
    <property type="match status" value="1"/>
</dbReference>
<dbReference type="EMBL" id="BMAV01025250">
    <property type="protein sequence ID" value="GFS39972.1"/>
    <property type="molecule type" value="Genomic_DNA"/>
</dbReference>
<dbReference type="Proteomes" id="UP000886998">
    <property type="component" value="Unassembled WGS sequence"/>
</dbReference>
<feature type="chain" id="PRO_5036443739" evidence="4">
    <location>
        <begin position="23"/>
        <end position="231"/>
    </location>
</feature>
<evidence type="ECO:0000256" key="2">
    <source>
        <dbReference type="ARBA" id="ARBA00022729"/>
    </source>
</evidence>
<dbReference type="InterPro" id="IPR050541">
    <property type="entry name" value="LRR_TM_domain-containing"/>
</dbReference>
<dbReference type="InterPro" id="IPR001611">
    <property type="entry name" value="Leu-rich_rpt"/>
</dbReference>
<feature type="signal peptide" evidence="4">
    <location>
        <begin position="1"/>
        <end position="22"/>
    </location>
</feature>
<keyword evidence="1" id="KW-0433">Leucine-rich repeat</keyword>
<gene>
    <name evidence="5" type="primary">AVEN_131899_1</name>
    <name evidence="5" type="ORF">TNIN_218931</name>
</gene>
<accession>A0A8X6ICV6</accession>
<organism evidence="5 6">
    <name type="scientific">Trichonephila inaurata madagascariensis</name>
    <dbReference type="NCBI Taxonomy" id="2747483"/>
    <lineage>
        <taxon>Eukaryota</taxon>
        <taxon>Metazoa</taxon>
        <taxon>Ecdysozoa</taxon>
        <taxon>Arthropoda</taxon>
        <taxon>Chelicerata</taxon>
        <taxon>Arachnida</taxon>
        <taxon>Araneae</taxon>
        <taxon>Araneomorphae</taxon>
        <taxon>Entelegynae</taxon>
        <taxon>Araneoidea</taxon>
        <taxon>Nephilidae</taxon>
        <taxon>Trichonephila</taxon>
        <taxon>Trichonephila inaurata</taxon>
    </lineage>
</organism>
<evidence type="ECO:0000256" key="1">
    <source>
        <dbReference type="ARBA" id="ARBA00022614"/>
    </source>
</evidence>
<dbReference type="PANTHER" id="PTHR24369:SF210">
    <property type="entry name" value="CHAOPTIN-RELATED"/>
    <property type="match status" value="1"/>
</dbReference>
<dbReference type="OrthoDB" id="6424150at2759"/>
<keyword evidence="2 4" id="KW-0732">Signal</keyword>
<evidence type="ECO:0000256" key="3">
    <source>
        <dbReference type="ARBA" id="ARBA00022737"/>
    </source>
</evidence>
<protein>
    <submittedName>
        <fullName evidence="5">Uncharacterized protein</fullName>
    </submittedName>
</protein>